<dbReference type="OrthoDB" id="9797989at2"/>
<dbReference type="GO" id="GO:0016747">
    <property type="term" value="F:acyltransferase activity, transferring groups other than amino-acyl groups"/>
    <property type="evidence" value="ECO:0007669"/>
    <property type="project" value="InterPro"/>
</dbReference>
<name>A0A5C4IYG9_9ACTN</name>
<dbReference type="Pfam" id="PF00583">
    <property type="entry name" value="Acetyltransf_1"/>
    <property type="match status" value="1"/>
</dbReference>
<dbReference type="AlphaFoldDB" id="A0A5C4IYG9"/>
<dbReference type="PANTHER" id="PTHR39173">
    <property type="entry name" value="ACETYLTRANSFERASE"/>
    <property type="match status" value="1"/>
</dbReference>
<comment type="caution">
    <text evidence="2">The sequence shown here is derived from an EMBL/GenBank/DDBJ whole genome shotgun (WGS) entry which is preliminary data.</text>
</comment>
<dbReference type="PROSITE" id="PS51186">
    <property type="entry name" value="GNAT"/>
    <property type="match status" value="1"/>
</dbReference>
<accession>A0A5C4IYG9</accession>
<gene>
    <name evidence="2" type="ORF">ETD83_41545</name>
</gene>
<evidence type="ECO:0000313" key="2">
    <source>
        <dbReference type="EMBL" id="TMQ81261.1"/>
    </source>
</evidence>
<dbReference type="CDD" id="cd04301">
    <property type="entry name" value="NAT_SF"/>
    <property type="match status" value="1"/>
</dbReference>
<organism evidence="2 3">
    <name type="scientific">Actinomadura soli</name>
    <dbReference type="NCBI Taxonomy" id="2508997"/>
    <lineage>
        <taxon>Bacteria</taxon>
        <taxon>Bacillati</taxon>
        <taxon>Actinomycetota</taxon>
        <taxon>Actinomycetes</taxon>
        <taxon>Streptosporangiales</taxon>
        <taxon>Thermomonosporaceae</taxon>
        <taxon>Actinomadura</taxon>
    </lineage>
</organism>
<dbReference type="Gene3D" id="3.40.630.30">
    <property type="match status" value="1"/>
</dbReference>
<dbReference type="SUPFAM" id="SSF55729">
    <property type="entry name" value="Acyl-CoA N-acyltransferases (Nat)"/>
    <property type="match status" value="1"/>
</dbReference>
<evidence type="ECO:0000313" key="3">
    <source>
        <dbReference type="Proteomes" id="UP000309174"/>
    </source>
</evidence>
<keyword evidence="2" id="KW-0808">Transferase</keyword>
<keyword evidence="3" id="KW-1185">Reference proteome</keyword>
<protein>
    <submittedName>
        <fullName evidence="2">GNAT family N-acetyltransferase</fullName>
    </submittedName>
</protein>
<sequence>MDHAVTKTPYTIQNLASVRFDILRVPSRRTPRGRPARPERGILGPVNDLLQPPRLVRPTTAVRESFLAGEWADCLDSGAPTGWLDPAREDFGAFVAERRGMRTRWNVPCSTFWYVSDEHYLGTLIVRHRLTPELAEVGGHIGYHVVPARRRRGHATRMLTAGLAECRGLGLDRVLLTCAVGNEPSRRVIVANGGVHDGRAHGEDRYWITLDTGHDTDT</sequence>
<proteinExistence type="predicted"/>
<evidence type="ECO:0000259" key="1">
    <source>
        <dbReference type="PROSITE" id="PS51186"/>
    </source>
</evidence>
<dbReference type="Proteomes" id="UP000309174">
    <property type="component" value="Unassembled WGS sequence"/>
</dbReference>
<dbReference type="PANTHER" id="PTHR39173:SF1">
    <property type="entry name" value="ACETYLTRANSFERASE"/>
    <property type="match status" value="1"/>
</dbReference>
<reference evidence="2 3" key="1">
    <citation type="submission" date="2019-05" db="EMBL/GenBank/DDBJ databases">
        <title>Draft genome sequence of Actinomadura sp. 14C53.</title>
        <authorList>
            <person name="Saricaoglu S."/>
            <person name="Isik K."/>
        </authorList>
    </citation>
    <scope>NUCLEOTIDE SEQUENCE [LARGE SCALE GENOMIC DNA]</scope>
    <source>
        <strain evidence="2 3">14C53</strain>
    </source>
</reference>
<dbReference type="InterPro" id="IPR016181">
    <property type="entry name" value="Acyl_CoA_acyltransferase"/>
</dbReference>
<dbReference type="EMBL" id="VCKW01000528">
    <property type="protein sequence ID" value="TMQ81261.1"/>
    <property type="molecule type" value="Genomic_DNA"/>
</dbReference>
<feature type="domain" description="N-acetyltransferase" evidence="1">
    <location>
        <begin position="60"/>
        <end position="211"/>
    </location>
</feature>
<dbReference type="InterPro" id="IPR000182">
    <property type="entry name" value="GNAT_dom"/>
</dbReference>